<protein>
    <submittedName>
        <fullName evidence="2">Uncharacterized protein</fullName>
    </submittedName>
</protein>
<organism evidence="2 3">
    <name type="scientific">Candidatus Woesebacteria bacterium RIFCSPHIGHO2_01_FULL_40_22</name>
    <dbReference type="NCBI Taxonomy" id="1802499"/>
    <lineage>
        <taxon>Bacteria</taxon>
        <taxon>Candidatus Woeseibacteriota</taxon>
    </lineage>
</organism>
<evidence type="ECO:0000256" key="1">
    <source>
        <dbReference type="SAM" id="MobiDB-lite"/>
    </source>
</evidence>
<dbReference type="AlphaFoldDB" id="A0A1F7YGI0"/>
<dbReference type="Proteomes" id="UP000179221">
    <property type="component" value="Unassembled WGS sequence"/>
</dbReference>
<feature type="region of interest" description="Disordered" evidence="1">
    <location>
        <begin position="93"/>
        <end position="121"/>
    </location>
</feature>
<gene>
    <name evidence="2" type="ORF">A2628_00090</name>
</gene>
<evidence type="ECO:0000313" key="3">
    <source>
        <dbReference type="Proteomes" id="UP000179221"/>
    </source>
</evidence>
<sequence>MYLQDLDSAKIKIQKHFSKYPSASISAMFRELRKSQSISMFGDYSIIRLIVSTMQELGIEVRKRPLQRAIQQSPELKGQKSLPRQLLNDEMAVGYNTKMSQNKRNDGKTTNASSQGGNAHV</sequence>
<dbReference type="EMBL" id="MGGL01000012">
    <property type="protein sequence ID" value="OGM26413.1"/>
    <property type="molecule type" value="Genomic_DNA"/>
</dbReference>
<proteinExistence type="predicted"/>
<reference evidence="2 3" key="1">
    <citation type="journal article" date="2016" name="Nat. Commun.">
        <title>Thousands of microbial genomes shed light on interconnected biogeochemical processes in an aquifer system.</title>
        <authorList>
            <person name="Anantharaman K."/>
            <person name="Brown C.T."/>
            <person name="Hug L.A."/>
            <person name="Sharon I."/>
            <person name="Castelle C.J."/>
            <person name="Probst A.J."/>
            <person name="Thomas B.C."/>
            <person name="Singh A."/>
            <person name="Wilkins M.J."/>
            <person name="Karaoz U."/>
            <person name="Brodie E.L."/>
            <person name="Williams K.H."/>
            <person name="Hubbard S.S."/>
            <person name="Banfield J.F."/>
        </authorList>
    </citation>
    <scope>NUCLEOTIDE SEQUENCE [LARGE SCALE GENOMIC DNA]</scope>
</reference>
<comment type="caution">
    <text evidence="2">The sequence shown here is derived from an EMBL/GenBank/DDBJ whole genome shotgun (WGS) entry which is preliminary data.</text>
</comment>
<accession>A0A1F7YGI0</accession>
<evidence type="ECO:0000313" key="2">
    <source>
        <dbReference type="EMBL" id="OGM26413.1"/>
    </source>
</evidence>
<name>A0A1F7YGI0_9BACT</name>
<feature type="compositionally biased region" description="Polar residues" evidence="1">
    <location>
        <begin position="97"/>
        <end position="121"/>
    </location>
</feature>